<accession>A0ABQ4RZ05</accession>
<gene>
    <name evidence="1" type="ORF">OCOJLMKI_3272</name>
</gene>
<protein>
    <submittedName>
        <fullName evidence="1">Uncharacterized protein</fullName>
    </submittedName>
</protein>
<evidence type="ECO:0000313" key="1">
    <source>
        <dbReference type="EMBL" id="GJD96054.1"/>
    </source>
</evidence>
<evidence type="ECO:0000313" key="2">
    <source>
        <dbReference type="Proteomes" id="UP001055125"/>
    </source>
</evidence>
<dbReference type="Proteomes" id="UP001055125">
    <property type="component" value="Unassembled WGS sequence"/>
</dbReference>
<dbReference type="RefSeq" id="WP_238245181.1">
    <property type="nucleotide sequence ID" value="NZ_BPQP01000050.1"/>
</dbReference>
<proteinExistence type="predicted"/>
<organism evidence="1 2">
    <name type="scientific">Methylobacterium iners</name>
    <dbReference type="NCBI Taxonomy" id="418707"/>
    <lineage>
        <taxon>Bacteria</taxon>
        <taxon>Pseudomonadati</taxon>
        <taxon>Pseudomonadota</taxon>
        <taxon>Alphaproteobacteria</taxon>
        <taxon>Hyphomicrobiales</taxon>
        <taxon>Methylobacteriaceae</taxon>
        <taxon>Methylobacterium</taxon>
    </lineage>
</organism>
<keyword evidence="2" id="KW-1185">Reference proteome</keyword>
<reference evidence="1" key="2">
    <citation type="submission" date="2021-08" db="EMBL/GenBank/DDBJ databases">
        <authorList>
            <person name="Tani A."/>
            <person name="Ola A."/>
            <person name="Ogura Y."/>
            <person name="Katsura K."/>
            <person name="Hayashi T."/>
        </authorList>
    </citation>
    <scope>NUCLEOTIDE SEQUENCE</scope>
    <source>
        <strain evidence="1">DSM 19015</strain>
    </source>
</reference>
<reference evidence="1" key="1">
    <citation type="journal article" date="2021" name="Front. Microbiol.">
        <title>Comprehensive Comparative Genomics and Phenotyping of Methylobacterium Species.</title>
        <authorList>
            <person name="Alessa O."/>
            <person name="Ogura Y."/>
            <person name="Fujitani Y."/>
            <person name="Takami H."/>
            <person name="Hayashi T."/>
            <person name="Sahin N."/>
            <person name="Tani A."/>
        </authorList>
    </citation>
    <scope>NUCLEOTIDE SEQUENCE</scope>
    <source>
        <strain evidence="1">DSM 19015</strain>
    </source>
</reference>
<dbReference type="EMBL" id="BPQP01000050">
    <property type="protein sequence ID" value="GJD96054.1"/>
    <property type="molecule type" value="Genomic_DNA"/>
</dbReference>
<comment type="caution">
    <text evidence="1">The sequence shown here is derived from an EMBL/GenBank/DDBJ whole genome shotgun (WGS) entry which is preliminary data.</text>
</comment>
<sequence length="88" mass="9561">MIDDIDGYLRALFEQGAEEGAVLDRSRQAQGLASDGVAQAQSSSPGVSMMITNRQRAELRERGLSDEAIRLMTPAEAHAQLDIPKSNF</sequence>
<name>A0ABQ4RZ05_9HYPH</name>